<evidence type="ECO:0000313" key="6">
    <source>
        <dbReference type="Proteomes" id="UP000464214"/>
    </source>
</evidence>
<dbReference type="InterPro" id="IPR051782">
    <property type="entry name" value="ABC_Transporter_VariousFunc"/>
</dbReference>
<feature type="domain" description="ABC transporter" evidence="4">
    <location>
        <begin position="3"/>
        <end position="210"/>
    </location>
</feature>
<proteinExistence type="predicted"/>
<dbReference type="EMBL" id="CP047897">
    <property type="protein sequence ID" value="QHL88885.1"/>
    <property type="molecule type" value="Genomic_DNA"/>
</dbReference>
<dbReference type="PANTHER" id="PTHR42939:SF1">
    <property type="entry name" value="ABC TRANSPORTER ATP-BINDING PROTEIN ALBC-RELATED"/>
    <property type="match status" value="1"/>
</dbReference>
<reference evidence="5 6" key="1">
    <citation type="submission" date="2020-01" db="EMBL/GenBank/DDBJ databases">
        <authorList>
            <person name="Kim M."/>
        </authorList>
    </citation>
    <scope>NUCLEOTIDE SEQUENCE [LARGE SCALE GENOMIC DNA]</scope>
    <source>
        <strain evidence="5 6">BT10</strain>
    </source>
</reference>
<accession>A0A6P1P3E5</accession>
<sequence>MQIKLTSVGKRYNYEWIFRNLSYEFVSGKAYAILGHNGSGKSTLLSLLSGFQLLSEGEIAYSIGGKPLLVEQVYHHLSLAAPYQDLLEELTLEEMIQFHTRFKGLRSITAQQLPDVLQLQKAKHKLVRDFSSGMRQRLKLGLAIYSDTPFLLLDEPTTNLDQAGVAWYLEHLAQNRKDRLVIIGSNVPHEYNFCDEQLPINQFHYTSPNRKSSLLK</sequence>
<dbReference type="GO" id="GO:0005524">
    <property type="term" value="F:ATP binding"/>
    <property type="evidence" value="ECO:0007669"/>
    <property type="project" value="UniProtKB-KW"/>
</dbReference>
<dbReference type="GO" id="GO:0016887">
    <property type="term" value="F:ATP hydrolysis activity"/>
    <property type="evidence" value="ECO:0007669"/>
    <property type="project" value="InterPro"/>
</dbReference>
<keyword evidence="3 5" id="KW-0067">ATP-binding</keyword>
<dbReference type="AlphaFoldDB" id="A0A6P1P3E5"/>
<evidence type="ECO:0000256" key="3">
    <source>
        <dbReference type="ARBA" id="ARBA00022840"/>
    </source>
</evidence>
<gene>
    <name evidence="5" type="ORF">GU926_16195</name>
</gene>
<evidence type="ECO:0000259" key="4">
    <source>
        <dbReference type="PROSITE" id="PS50893"/>
    </source>
</evidence>
<keyword evidence="2" id="KW-0547">Nucleotide-binding</keyword>
<dbReference type="InterPro" id="IPR017871">
    <property type="entry name" value="ABC_transporter-like_CS"/>
</dbReference>
<dbReference type="RefSeq" id="WP_160693701.1">
    <property type="nucleotide sequence ID" value="NZ_CP047897.1"/>
</dbReference>
<evidence type="ECO:0000256" key="2">
    <source>
        <dbReference type="ARBA" id="ARBA00022741"/>
    </source>
</evidence>
<dbReference type="KEGG" id="nib:GU926_16195"/>
<dbReference type="Pfam" id="PF00005">
    <property type="entry name" value="ABC_tran"/>
    <property type="match status" value="1"/>
</dbReference>
<dbReference type="InterPro" id="IPR003439">
    <property type="entry name" value="ABC_transporter-like_ATP-bd"/>
</dbReference>
<protein>
    <submittedName>
        <fullName evidence="5">ATP-binding cassette domain-containing protein</fullName>
    </submittedName>
</protein>
<evidence type="ECO:0000313" key="5">
    <source>
        <dbReference type="EMBL" id="QHL88885.1"/>
    </source>
</evidence>
<dbReference type="Proteomes" id="UP000464214">
    <property type="component" value="Chromosome"/>
</dbReference>
<keyword evidence="6" id="KW-1185">Reference proteome</keyword>
<dbReference type="PANTHER" id="PTHR42939">
    <property type="entry name" value="ABC TRANSPORTER ATP-BINDING PROTEIN ALBC-RELATED"/>
    <property type="match status" value="1"/>
</dbReference>
<dbReference type="InterPro" id="IPR003593">
    <property type="entry name" value="AAA+_ATPase"/>
</dbReference>
<dbReference type="InterPro" id="IPR027417">
    <property type="entry name" value="P-loop_NTPase"/>
</dbReference>
<dbReference type="PROSITE" id="PS50893">
    <property type="entry name" value="ABC_TRANSPORTER_2"/>
    <property type="match status" value="1"/>
</dbReference>
<dbReference type="Gene3D" id="3.40.50.300">
    <property type="entry name" value="P-loop containing nucleotide triphosphate hydrolases"/>
    <property type="match status" value="1"/>
</dbReference>
<organism evidence="5 6">
    <name type="scientific">Nibribacter ruber</name>
    <dbReference type="NCBI Taxonomy" id="2698458"/>
    <lineage>
        <taxon>Bacteria</taxon>
        <taxon>Pseudomonadati</taxon>
        <taxon>Bacteroidota</taxon>
        <taxon>Cytophagia</taxon>
        <taxon>Cytophagales</taxon>
        <taxon>Hymenobacteraceae</taxon>
        <taxon>Nibribacter</taxon>
    </lineage>
</organism>
<dbReference type="SUPFAM" id="SSF52540">
    <property type="entry name" value="P-loop containing nucleoside triphosphate hydrolases"/>
    <property type="match status" value="1"/>
</dbReference>
<keyword evidence="1" id="KW-0813">Transport</keyword>
<dbReference type="PROSITE" id="PS00211">
    <property type="entry name" value="ABC_TRANSPORTER_1"/>
    <property type="match status" value="1"/>
</dbReference>
<dbReference type="SMART" id="SM00382">
    <property type="entry name" value="AAA"/>
    <property type="match status" value="1"/>
</dbReference>
<name>A0A6P1P3E5_9BACT</name>
<evidence type="ECO:0000256" key="1">
    <source>
        <dbReference type="ARBA" id="ARBA00022448"/>
    </source>
</evidence>